<dbReference type="AlphaFoldDB" id="A0A1G7JRZ0"/>
<evidence type="ECO:0000313" key="1">
    <source>
        <dbReference type="EMBL" id="SDF27574.1"/>
    </source>
</evidence>
<gene>
    <name evidence="1" type="ORF">SAMN05216381_1234</name>
</gene>
<dbReference type="EMBL" id="FNBM01000002">
    <property type="protein sequence ID" value="SDF27574.1"/>
    <property type="molecule type" value="Genomic_DNA"/>
</dbReference>
<organism evidence="1 2">
    <name type="scientific">Phytopseudomonas seleniipraecipitans</name>
    <dbReference type="NCBI Taxonomy" id="640205"/>
    <lineage>
        <taxon>Bacteria</taxon>
        <taxon>Pseudomonadati</taxon>
        <taxon>Pseudomonadota</taxon>
        <taxon>Gammaproteobacteria</taxon>
        <taxon>Pseudomonadales</taxon>
        <taxon>Pseudomonadaceae</taxon>
        <taxon>Phytopseudomonas</taxon>
    </lineage>
</organism>
<dbReference type="RefSeq" id="WP_092365889.1">
    <property type="nucleotide sequence ID" value="NZ_FNBM01000002.1"/>
</dbReference>
<protein>
    <submittedName>
        <fullName evidence="1">Uncharacterized protein</fullName>
    </submittedName>
</protein>
<name>A0A1G7JRZ0_9GAMM</name>
<proteinExistence type="predicted"/>
<sequence>MSGQIFLINYICDNQPMHLEVPSDAETMTVEQAQAHVQSQGASGKITDVQVSKITRTHEPGTTPGHYLQP</sequence>
<reference evidence="1 2" key="1">
    <citation type="submission" date="2016-10" db="EMBL/GenBank/DDBJ databases">
        <authorList>
            <person name="de Groot N.N."/>
        </authorList>
    </citation>
    <scope>NUCLEOTIDE SEQUENCE [LARGE SCALE GENOMIC DNA]</scope>
    <source>
        <strain evidence="1 2">LMG 25475</strain>
    </source>
</reference>
<evidence type="ECO:0000313" key="2">
    <source>
        <dbReference type="Proteomes" id="UP000243378"/>
    </source>
</evidence>
<accession>A0A1G7JRZ0</accession>
<dbReference type="OrthoDB" id="7019745at2"/>
<dbReference type="Proteomes" id="UP000243378">
    <property type="component" value="Unassembled WGS sequence"/>
</dbReference>